<dbReference type="GO" id="GO:0005886">
    <property type="term" value="C:plasma membrane"/>
    <property type="evidence" value="ECO:0007669"/>
    <property type="project" value="UniProtKB-SubCell"/>
</dbReference>
<evidence type="ECO:0000256" key="4">
    <source>
        <dbReference type="ARBA" id="ARBA00022989"/>
    </source>
</evidence>
<feature type="transmembrane region" description="Helical" evidence="6">
    <location>
        <begin position="26"/>
        <end position="44"/>
    </location>
</feature>
<dbReference type="SUPFAM" id="SSF81342">
    <property type="entry name" value="Transmembrane di-heme cytochromes"/>
    <property type="match status" value="1"/>
</dbReference>
<keyword evidence="4 6" id="KW-1133">Transmembrane helix</keyword>
<reference evidence="8 9" key="1">
    <citation type="submission" date="2020-07" db="EMBL/GenBank/DDBJ databases">
        <title>Sequencing the genomes of 1000 actinobacteria strains.</title>
        <authorList>
            <person name="Klenk H.-P."/>
        </authorList>
    </citation>
    <scope>NUCLEOTIDE SEQUENCE [LARGE SCALE GENOMIC DNA]</scope>
    <source>
        <strain evidence="8 9">DSM 22083</strain>
    </source>
</reference>
<sequence length="226" mass="25104">MATDHRSRLPVATVERNRRGTRWLHAGIYVSTLFLLATGGWLWLGREGDPTVLAAITGVPDIDLHKIIGVLLAGLGLVGAGYWLRRIGGFLRETFRWDAGDLRWLARWPVAVFTGRFRRHEGDFDPGQRLANLILVGGLLILVLSGLGLIMVRGGPLFVVLHWLHLVVTFPVAAMIIGHVLIASGVLPGYRGAWRAMHLGGRLPRTVARRLWPAWLERHDQGHNVP</sequence>
<protein>
    <submittedName>
        <fullName evidence="8">Formate dehydrogenase subunit gamma</fullName>
    </submittedName>
</protein>
<dbReference type="AlphaFoldDB" id="A0A7Y9IAV3"/>
<dbReference type="EMBL" id="JACCBU010000001">
    <property type="protein sequence ID" value="NYE73518.1"/>
    <property type="molecule type" value="Genomic_DNA"/>
</dbReference>
<keyword evidence="2" id="KW-1003">Cell membrane</keyword>
<evidence type="ECO:0000313" key="8">
    <source>
        <dbReference type="EMBL" id="NYE73518.1"/>
    </source>
</evidence>
<comment type="caution">
    <text evidence="8">The sequence shown here is derived from an EMBL/GenBank/DDBJ whole genome shotgun (WGS) entry which is preliminary data.</text>
</comment>
<name>A0A7Y9IAV3_9ACTN</name>
<dbReference type="InterPro" id="IPR011577">
    <property type="entry name" value="Cyt_b561_bac/Ni-Hgenase"/>
</dbReference>
<evidence type="ECO:0000256" key="6">
    <source>
        <dbReference type="SAM" id="Phobius"/>
    </source>
</evidence>
<dbReference type="GO" id="GO:0022904">
    <property type="term" value="P:respiratory electron transport chain"/>
    <property type="evidence" value="ECO:0007669"/>
    <property type="project" value="InterPro"/>
</dbReference>
<proteinExistence type="predicted"/>
<dbReference type="InterPro" id="IPR016174">
    <property type="entry name" value="Di-haem_cyt_TM"/>
</dbReference>
<dbReference type="Proteomes" id="UP000569914">
    <property type="component" value="Unassembled WGS sequence"/>
</dbReference>
<keyword evidence="9" id="KW-1185">Reference proteome</keyword>
<gene>
    <name evidence="8" type="ORF">BKA15_004847</name>
</gene>
<evidence type="ECO:0000259" key="7">
    <source>
        <dbReference type="Pfam" id="PF01292"/>
    </source>
</evidence>
<evidence type="ECO:0000256" key="1">
    <source>
        <dbReference type="ARBA" id="ARBA00004651"/>
    </source>
</evidence>
<organism evidence="8 9">
    <name type="scientific">Microlunatus parietis</name>
    <dbReference type="NCBI Taxonomy" id="682979"/>
    <lineage>
        <taxon>Bacteria</taxon>
        <taxon>Bacillati</taxon>
        <taxon>Actinomycetota</taxon>
        <taxon>Actinomycetes</taxon>
        <taxon>Propionibacteriales</taxon>
        <taxon>Propionibacteriaceae</taxon>
        <taxon>Microlunatus</taxon>
    </lineage>
</organism>
<keyword evidence="5 6" id="KW-0472">Membrane</keyword>
<feature type="transmembrane region" description="Helical" evidence="6">
    <location>
        <begin position="163"/>
        <end position="187"/>
    </location>
</feature>
<evidence type="ECO:0000256" key="2">
    <source>
        <dbReference type="ARBA" id="ARBA00022475"/>
    </source>
</evidence>
<dbReference type="GO" id="GO:0009055">
    <property type="term" value="F:electron transfer activity"/>
    <property type="evidence" value="ECO:0007669"/>
    <property type="project" value="InterPro"/>
</dbReference>
<feature type="domain" description="Cytochrome b561 bacterial/Ni-hydrogenase" evidence="7">
    <location>
        <begin position="19"/>
        <end position="197"/>
    </location>
</feature>
<evidence type="ECO:0000256" key="5">
    <source>
        <dbReference type="ARBA" id="ARBA00023136"/>
    </source>
</evidence>
<feature type="transmembrane region" description="Helical" evidence="6">
    <location>
        <begin position="64"/>
        <end position="84"/>
    </location>
</feature>
<keyword evidence="3 6" id="KW-0812">Transmembrane</keyword>
<dbReference type="RefSeq" id="WP_179755065.1">
    <property type="nucleotide sequence ID" value="NZ_JACCBU010000001.1"/>
</dbReference>
<comment type="subcellular location">
    <subcellularLocation>
        <location evidence="1">Cell membrane</location>
        <topology evidence="1">Multi-pass membrane protein</topology>
    </subcellularLocation>
</comment>
<feature type="transmembrane region" description="Helical" evidence="6">
    <location>
        <begin position="130"/>
        <end position="151"/>
    </location>
</feature>
<evidence type="ECO:0000256" key="3">
    <source>
        <dbReference type="ARBA" id="ARBA00022692"/>
    </source>
</evidence>
<evidence type="ECO:0000313" key="9">
    <source>
        <dbReference type="Proteomes" id="UP000569914"/>
    </source>
</evidence>
<dbReference type="Gene3D" id="1.20.950.20">
    <property type="entry name" value="Transmembrane di-heme cytochromes, Chain C"/>
    <property type="match status" value="1"/>
</dbReference>
<accession>A0A7Y9IAV3</accession>
<dbReference type="Pfam" id="PF01292">
    <property type="entry name" value="Ni_hydr_CYTB"/>
    <property type="match status" value="1"/>
</dbReference>